<feature type="compositionally biased region" description="Low complexity" evidence="2">
    <location>
        <begin position="340"/>
        <end position="365"/>
    </location>
</feature>
<comment type="caution">
    <text evidence="5">The sequence shown here is derived from an EMBL/GenBank/DDBJ whole genome shotgun (WGS) entry which is preliminary data.</text>
</comment>
<dbReference type="PANTHER" id="PTHR33392:SF6">
    <property type="entry name" value="POLYISOPRENYL-TEICHOIC ACID--PEPTIDOGLYCAN TEICHOIC ACID TRANSFERASE TAGU"/>
    <property type="match status" value="1"/>
</dbReference>
<protein>
    <submittedName>
        <fullName evidence="5">LCP family protein</fullName>
    </submittedName>
</protein>
<dbReference type="EMBL" id="BAAATA010000002">
    <property type="protein sequence ID" value="GAA2472426.1"/>
    <property type="molecule type" value="Genomic_DNA"/>
</dbReference>
<feature type="transmembrane region" description="Helical" evidence="3">
    <location>
        <begin position="20"/>
        <end position="43"/>
    </location>
</feature>
<comment type="similarity">
    <text evidence="1">Belongs to the LytR/CpsA/Psr (LCP) family.</text>
</comment>
<dbReference type="InterPro" id="IPR004474">
    <property type="entry name" value="LytR_CpsA_psr"/>
</dbReference>
<evidence type="ECO:0000313" key="6">
    <source>
        <dbReference type="Proteomes" id="UP001501358"/>
    </source>
</evidence>
<feature type="region of interest" description="Disordered" evidence="2">
    <location>
        <begin position="335"/>
        <end position="365"/>
    </location>
</feature>
<proteinExistence type="inferred from homology"/>
<keyword evidence="3" id="KW-1133">Transmembrane helix</keyword>
<feature type="domain" description="Cell envelope-related transcriptional attenuator" evidence="4">
    <location>
        <begin position="96"/>
        <end position="251"/>
    </location>
</feature>
<organism evidence="5 6">
    <name type="scientific">Streptomyces thermolineatus</name>
    <dbReference type="NCBI Taxonomy" id="44033"/>
    <lineage>
        <taxon>Bacteria</taxon>
        <taxon>Bacillati</taxon>
        <taxon>Actinomycetota</taxon>
        <taxon>Actinomycetes</taxon>
        <taxon>Kitasatosporales</taxon>
        <taxon>Streptomycetaceae</taxon>
        <taxon>Streptomyces</taxon>
    </lineage>
</organism>
<evidence type="ECO:0000256" key="1">
    <source>
        <dbReference type="ARBA" id="ARBA00006068"/>
    </source>
</evidence>
<keyword evidence="3" id="KW-0472">Membrane</keyword>
<name>A0ABN3KUU7_9ACTN</name>
<evidence type="ECO:0000259" key="4">
    <source>
        <dbReference type="Pfam" id="PF03816"/>
    </source>
</evidence>
<dbReference type="InterPro" id="IPR050922">
    <property type="entry name" value="LytR/CpsA/Psr_CW_biosynth"/>
</dbReference>
<dbReference type="Proteomes" id="UP001501358">
    <property type="component" value="Unassembled WGS sequence"/>
</dbReference>
<dbReference type="Gene3D" id="3.40.630.190">
    <property type="entry name" value="LCP protein"/>
    <property type="match status" value="1"/>
</dbReference>
<dbReference type="Pfam" id="PF03816">
    <property type="entry name" value="LytR_cpsA_psr"/>
    <property type="match status" value="1"/>
</dbReference>
<gene>
    <name evidence="5" type="ORF">GCM10010406_05180</name>
</gene>
<keyword evidence="3" id="KW-0812">Transmembrane</keyword>
<accession>A0ABN3KUU7</accession>
<sequence>MDYFGNEPVGSGSGRSRPALVAGVWITAFVLLLGGFGLGVVYLELNGNLKGIDINGVLGGDRPEDADNGSLDILLLGSDSRAGENGAYGDDDGTARSDTAMVVHVHEGHRRATVVSIPRDTRTYRPPCARSDGGTAPAEANAMFNDSYSVGGPACAVKTAESMTGIRMDHYMEIDFTGFTELVDALGGVPLTVDKPIHDRRSKLDLEAGRHVLDGEQSLAFVRTRHGVGDGSDLGRIELQHRFVAALLDRVEELGVLTSPARLYDVADAATKCVTTDSELASVEALAGLGRSMRRIGSEDVDMLTLPVRHDPGDPNRVVPLTKGAQEVWTALRADRRVPASATEGSAAARGGTSASGTPAPGAGE</sequence>
<dbReference type="PANTHER" id="PTHR33392">
    <property type="entry name" value="POLYISOPRENYL-TEICHOIC ACID--PEPTIDOGLYCAN TEICHOIC ACID TRANSFERASE TAGU"/>
    <property type="match status" value="1"/>
</dbReference>
<dbReference type="RefSeq" id="WP_344381440.1">
    <property type="nucleotide sequence ID" value="NZ_BAAATA010000002.1"/>
</dbReference>
<dbReference type="NCBIfam" id="TIGR00350">
    <property type="entry name" value="lytR_cpsA_psr"/>
    <property type="match status" value="1"/>
</dbReference>
<evidence type="ECO:0000256" key="2">
    <source>
        <dbReference type="SAM" id="MobiDB-lite"/>
    </source>
</evidence>
<evidence type="ECO:0000256" key="3">
    <source>
        <dbReference type="SAM" id="Phobius"/>
    </source>
</evidence>
<evidence type="ECO:0000313" key="5">
    <source>
        <dbReference type="EMBL" id="GAA2472426.1"/>
    </source>
</evidence>
<keyword evidence="6" id="KW-1185">Reference proteome</keyword>
<reference evidence="5 6" key="1">
    <citation type="journal article" date="2019" name="Int. J. Syst. Evol. Microbiol.">
        <title>The Global Catalogue of Microorganisms (GCM) 10K type strain sequencing project: providing services to taxonomists for standard genome sequencing and annotation.</title>
        <authorList>
            <consortium name="The Broad Institute Genomics Platform"/>
            <consortium name="The Broad Institute Genome Sequencing Center for Infectious Disease"/>
            <person name="Wu L."/>
            <person name="Ma J."/>
        </authorList>
    </citation>
    <scope>NUCLEOTIDE SEQUENCE [LARGE SCALE GENOMIC DNA]</scope>
    <source>
        <strain evidence="5 6">JCM 6307</strain>
    </source>
</reference>